<dbReference type="PROSITE" id="PS51120">
    <property type="entry name" value="LDLRB"/>
    <property type="match status" value="1"/>
</dbReference>
<comment type="caution">
    <text evidence="12">Lacks conserved residue(s) required for the propagation of feature annotation.</text>
</comment>
<dbReference type="STRING" id="225164.V3YVZ9"/>
<keyword evidence="4" id="KW-0732">Signal</keyword>
<dbReference type="GO" id="GO:0005886">
    <property type="term" value="C:plasma membrane"/>
    <property type="evidence" value="ECO:0007669"/>
    <property type="project" value="TreeGrafter"/>
</dbReference>
<evidence type="ECO:0000256" key="5">
    <source>
        <dbReference type="ARBA" id="ARBA00022737"/>
    </source>
</evidence>
<evidence type="ECO:0000256" key="6">
    <source>
        <dbReference type="ARBA" id="ARBA00022989"/>
    </source>
</evidence>
<dbReference type="InterPro" id="IPR000152">
    <property type="entry name" value="EGF-type_Asp/Asn_hydroxyl_site"/>
</dbReference>
<dbReference type="Pfam" id="PF00057">
    <property type="entry name" value="Ldl_recept_a"/>
    <property type="match status" value="1"/>
</dbReference>
<feature type="disulfide bond" evidence="12">
    <location>
        <begin position="26"/>
        <end position="38"/>
    </location>
</feature>
<feature type="domain" description="EGF-like" evidence="14">
    <location>
        <begin position="166"/>
        <end position="180"/>
    </location>
</feature>
<keyword evidence="1" id="KW-0245">EGF-like domain</keyword>
<evidence type="ECO:0000313" key="16">
    <source>
        <dbReference type="Proteomes" id="UP000030746"/>
    </source>
</evidence>
<dbReference type="CTD" id="20241350"/>
<name>V3YVZ9_LOTGI</name>
<proteinExistence type="predicted"/>
<keyword evidence="2" id="KW-0254">Endocytosis</keyword>
<dbReference type="SMART" id="SM00192">
    <property type="entry name" value="LDLa"/>
    <property type="match status" value="2"/>
</dbReference>
<dbReference type="Gene3D" id="2.120.10.30">
    <property type="entry name" value="TolB, C-terminal domain"/>
    <property type="match status" value="2"/>
</dbReference>
<evidence type="ECO:0000256" key="3">
    <source>
        <dbReference type="ARBA" id="ARBA00022692"/>
    </source>
</evidence>
<keyword evidence="3" id="KW-0812">Transmembrane</keyword>
<dbReference type="GO" id="GO:0006897">
    <property type="term" value="P:endocytosis"/>
    <property type="evidence" value="ECO:0007669"/>
    <property type="project" value="UniProtKB-KW"/>
</dbReference>
<dbReference type="PROSITE" id="PS50068">
    <property type="entry name" value="LDLRA_2"/>
    <property type="match status" value="2"/>
</dbReference>
<dbReference type="PANTHER" id="PTHR22722:SF15">
    <property type="entry name" value="LOW-DENSITY LIPOPROTEIN RECEPTOR-RELATED"/>
    <property type="match status" value="1"/>
</dbReference>
<dbReference type="KEGG" id="lgi:LOTGIDRAFT_170220"/>
<evidence type="ECO:0000256" key="11">
    <source>
        <dbReference type="ARBA" id="ARBA00046288"/>
    </source>
</evidence>
<dbReference type="OrthoDB" id="21182at2759"/>
<organism evidence="15 16">
    <name type="scientific">Lottia gigantea</name>
    <name type="common">Giant owl limpet</name>
    <dbReference type="NCBI Taxonomy" id="225164"/>
    <lineage>
        <taxon>Eukaryota</taxon>
        <taxon>Metazoa</taxon>
        <taxon>Spiralia</taxon>
        <taxon>Lophotrochozoa</taxon>
        <taxon>Mollusca</taxon>
        <taxon>Gastropoda</taxon>
        <taxon>Patellogastropoda</taxon>
        <taxon>Lottioidea</taxon>
        <taxon>Lottiidae</taxon>
        <taxon>Lottia</taxon>
    </lineage>
</organism>
<dbReference type="InterPro" id="IPR036055">
    <property type="entry name" value="LDL_receptor-like_sf"/>
</dbReference>
<evidence type="ECO:0000256" key="13">
    <source>
        <dbReference type="PROSITE-ProRule" id="PRU00461"/>
    </source>
</evidence>
<keyword evidence="8 12" id="KW-1015">Disulfide bond</keyword>
<dbReference type="PRINTS" id="PR00261">
    <property type="entry name" value="LDLRECEPTOR"/>
</dbReference>
<evidence type="ECO:0000256" key="10">
    <source>
        <dbReference type="ARBA" id="ARBA00023180"/>
    </source>
</evidence>
<feature type="disulfide bond" evidence="12">
    <location>
        <begin position="33"/>
        <end position="51"/>
    </location>
</feature>
<dbReference type="RefSeq" id="XP_009067101.1">
    <property type="nucleotide sequence ID" value="XM_009068853.1"/>
</dbReference>
<protein>
    <recommendedName>
        <fullName evidence="14">EGF-like domain-containing protein</fullName>
    </recommendedName>
</protein>
<reference evidence="15 16" key="1">
    <citation type="journal article" date="2013" name="Nature">
        <title>Insights into bilaterian evolution from three spiralian genomes.</title>
        <authorList>
            <person name="Simakov O."/>
            <person name="Marletaz F."/>
            <person name="Cho S.J."/>
            <person name="Edsinger-Gonzales E."/>
            <person name="Havlak P."/>
            <person name="Hellsten U."/>
            <person name="Kuo D.H."/>
            <person name="Larsson T."/>
            <person name="Lv J."/>
            <person name="Arendt D."/>
            <person name="Savage R."/>
            <person name="Osoegawa K."/>
            <person name="de Jong P."/>
            <person name="Grimwood J."/>
            <person name="Chapman J.A."/>
            <person name="Shapiro H."/>
            <person name="Aerts A."/>
            <person name="Otillar R.P."/>
            <person name="Terry A.Y."/>
            <person name="Boore J.L."/>
            <person name="Grigoriev I.V."/>
            <person name="Lindberg D.R."/>
            <person name="Seaver E.C."/>
            <person name="Weisblat D.A."/>
            <person name="Putnam N.H."/>
            <person name="Rokhsar D.S."/>
        </authorList>
    </citation>
    <scope>NUCLEOTIDE SEQUENCE [LARGE SCALE GENOMIC DNA]</scope>
</reference>
<comment type="subcellular location">
    <subcellularLocation>
        <location evidence="11">Endomembrane system</location>
        <topology evidence="11">Single-pass type I membrane protein</topology>
    </subcellularLocation>
</comment>
<dbReference type="PROSITE" id="PS01209">
    <property type="entry name" value="LDLRA_1"/>
    <property type="match status" value="2"/>
</dbReference>
<dbReference type="GeneID" id="20241350"/>
<dbReference type="OMA" id="KETICWI"/>
<dbReference type="PANTHER" id="PTHR22722">
    <property type="entry name" value="LOW-DENSITY LIPOPROTEIN RECEPTOR-RELATED PROTEIN 2-RELATED"/>
    <property type="match status" value="1"/>
</dbReference>
<keyword evidence="7" id="KW-0472">Membrane</keyword>
<dbReference type="SUPFAM" id="SSF57196">
    <property type="entry name" value="EGF/Laminin"/>
    <property type="match status" value="2"/>
</dbReference>
<accession>V3YVZ9</accession>
<keyword evidence="9" id="KW-0675">Receptor</keyword>
<dbReference type="Gene3D" id="4.10.400.10">
    <property type="entry name" value="Low-density Lipoprotein Receptor"/>
    <property type="match status" value="2"/>
</dbReference>
<dbReference type="SUPFAM" id="SSF57424">
    <property type="entry name" value="LDL receptor-like module"/>
    <property type="match status" value="2"/>
</dbReference>
<dbReference type="InterPro" id="IPR011042">
    <property type="entry name" value="6-blade_b-propeller_TolB-like"/>
</dbReference>
<dbReference type="CDD" id="cd00112">
    <property type="entry name" value="LDLa"/>
    <property type="match status" value="2"/>
</dbReference>
<sequence>MAIGCSGFESSSRLYLILYFVDCIPCTEDLFQCDNCRCISKSWLCDHNNDCGDNSDEAHNCSRYNCRPGEWACPHNGKCISIYNVCDNKRDCDKDEDEVMSCSWINCGVLSCDNKCRSTPSGGVCHCNVGYHITPDNNRTCVDFNECGQWGYCDQGCQNKVGSFECQCTDGYTLVGIRTCRAQNSDDMRLYIIDEGNLLSMDKSGDITQKLSLSDTQDIELDLRNNQMFWVNKSKIYRASIDNWTEKQLLPIKGLINPTQILYDWVGYNLYYLDEEAIRIDMYSLSSKLQRNIISDNIRTPKSFTIDPIHGYMFFVDVGRKSKRNSAKIERAFMDGSHRLDLKLNKLLLPVSITVDIINERIFWVDSHLDHIETVNYHGLDRRTILSGGIQVPSALSLAVFEDYVYWTDATKKGVLKVNMYGGDPEQIYETRGNIVGSIKVSHINKQPEPEKYPCKDNICQQICIISHTTDNSGLGYRCLCGAGYQLADDSINCTKIDKFILFASMHAVRGIPVEESDTYSVDAIQPIIGPSRGRNGRNYVAVDYIAENETVFFSDVRNLVIYQGKLGDSDPVPLVVNSIRTVEGLSVDWMSKNLYFTDYAQRTVSVVRIEQPGDRRDIIKDLGNPRSIVVNPLKG</sequence>
<evidence type="ECO:0000256" key="7">
    <source>
        <dbReference type="ARBA" id="ARBA00023136"/>
    </source>
</evidence>
<gene>
    <name evidence="15" type="ORF">LOTGIDRAFT_170220</name>
</gene>
<dbReference type="FunFam" id="2.120.10.30:FF:000241">
    <property type="entry name" value="Low-density lipoprotein receptor-related protein 6"/>
    <property type="match status" value="1"/>
</dbReference>
<evidence type="ECO:0000256" key="12">
    <source>
        <dbReference type="PROSITE-ProRule" id="PRU00124"/>
    </source>
</evidence>
<keyword evidence="5" id="KW-0677">Repeat</keyword>
<keyword evidence="10" id="KW-0325">Glycoprotein</keyword>
<dbReference type="InterPro" id="IPR051221">
    <property type="entry name" value="LDLR-related"/>
</dbReference>
<dbReference type="SUPFAM" id="SSF63825">
    <property type="entry name" value="YWTD domain"/>
    <property type="match status" value="2"/>
</dbReference>
<dbReference type="Gene3D" id="2.10.25.10">
    <property type="entry name" value="Laminin"/>
    <property type="match status" value="1"/>
</dbReference>
<keyword evidence="6" id="KW-1133">Transmembrane helix</keyword>
<evidence type="ECO:0000256" key="8">
    <source>
        <dbReference type="ARBA" id="ARBA00023157"/>
    </source>
</evidence>
<dbReference type="PROSITE" id="PS01186">
    <property type="entry name" value="EGF_2"/>
    <property type="match status" value="1"/>
</dbReference>
<dbReference type="GO" id="GO:0043235">
    <property type="term" value="C:receptor complex"/>
    <property type="evidence" value="ECO:0007669"/>
    <property type="project" value="TreeGrafter"/>
</dbReference>
<dbReference type="SMART" id="SM00181">
    <property type="entry name" value="EGF"/>
    <property type="match status" value="3"/>
</dbReference>
<dbReference type="SMART" id="SM00179">
    <property type="entry name" value="EGF_CA"/>
    <property type="match status" value="1"/>
</dbReference>
<dbReference type="InterPro" id="IPR018097">
    <property type="entry name" value="EGF_Ca-bd_CS"/>
</dbReference>
<dbReference type="InterPro" id="IPR000033">
    <property type="entry name" value="LDLR_classB_rpt"/>
</dbReference>
<dbReference type="HOGENOM" id="CLU_436973_0_0_1"/>
<dbReference type="CDD" id="cd00054">
    <property type="entry name" value="EGF_CA"/>
    <property type="match status" value="1"/>
</dbReference>
<keyword evidence="16" id="KW-1185">Reference proteome</keyword>
<dbReference type="InterPro" id="IPR000742">
    <property type="entry name" value="EGF"/>
</dbReference>
<dbReference type="PROSITE" id="PS01187">
    <property type="entry name" value="EGF_CA"/>
    <property type="match status" value="1"/>
</dbReference>
<evidence type="ECO:0000256" key="4">
    <source>
        <dbReference type="ARBA" id="ARBA00022729"/>
    </source>
</evidence>
<evidence type="ECO:0000313" key="15">
    <source>
        <dbReference type="EMBL" id="ESO82183.1"/>
    </source>
</evidence>
<evidence type="ECO:0000256" key="1">
    <source>
        <dbReference type="ARBA" id="ARBA00022536"/>
    </source>
</evidence>
<dbReference type="InterPro" id="IPR001881">
    <property type="entry name" value="EGF-like_Ca-bd_dom"/>
</dbReference>
<dbReference type="InterPro" id="IPR002172">
    <property type="entry name" value="LDrepeatLR_classA_rpt"/>
</dbReference>
<evidence type="ECO:0000256" key="9">
    <source>
        <dbReference type="ARBA" id="ARBA00023170"/>
    </source>
</evidence>
<dbReference type="SMART" id="SM00135">
    <property type="entry name" value="LY"/>
    <property type="match status" value="7"/>
</dbReference>
<evidence type="ECO:0000259" key="14">
    <source>
        <dbReference type="PROSITE" id="PS01186"/>
    </source>
</evidence>
<dbReference type="AlphaFoldDB" id="V3YVZ9"/>
<evidence type="ECO:0000256" key="2">
    <source>
        <dbReference type="ARBA" id="ARBA00022583"/>
    </source>
</evidence>
<dbReference type="EMBL" id="KB203992">
    <property type="protein sequence ID" value="ESO82183.1"/>
    <property type="molecule type" value="Genomic_DNA"/>
</dbReference>
<dbReference type="GO" id="GO:0005509">
    <property type="term" value="F:calcium ion binding"/>
    <property type="evidence" value="ECO:0007669"/>
    <property type="project" value="InterPro"/>
</dbReference>
<feature type="repeat" description="LDL-receptor class B" evidence="13">
    <location>
        <begin position="360"/>
        <end position="402"/>
    </location>
</feature>
<dbReference type="InterPro" id="IPR023415">
    <property type="entry name" value="LDLR_class-A_CS"/>
</dbReference>
<dbReference type="Pfam" id="PF00058">
    <property type="entry name" value="Ldl_recept_b"/>
    <property type="match status" value="1"/>
</dbReference>
<dbReference type="PROSITE" id="PS00010">
    <property type="entry name" value="ASX_HYDROXYL"/>
    <property type="match status" value="1"/>
</dbReference>
<dbReference type="Proteomes" id="UP000030746">
    <property type="component" value="Unassembled WGS sequence"/>
</dbReference>